<dbReference type="InterPro" id="IPR015374">
    <property type="entry name" value="ChAPs"/>
</dbReference>
<dbReference type="EMBL" id="KN824277">
    <property type="protein sequence ID" value="KIM33985.1"/>
    <property type="molecule type" value="Genomic_DNA"/>
</dbReference>
<dbReference type="AlphaFoldDB" id="A0A0C3BAZ0"/>
<evidence type="ECO:0000313" key="2">
    <source>
        <dbReference type="EMBL" id="KIM33985.1"/>
    </source>
</evidence>
<dbReference type="FunFam" id="1.25.40.10:FF:000149">
    <property type="entry name" value="Clathrin-coated vesiclec protein (Bud7)"/>
    <property type="match status" value="1"/>
</dbReference>
<dbReference type="Gene3D" id="1.25.40.10">
    <property type="entry name" value="Tetratricopeptide repeat domain"/>
    <property type="match status" value="2"/>
</dbReference>
<evidence type="ECO:0000256" key="1">
    <source>
        <dbReference type="SAM" id="MobiDB-lite"/>
    </source>
</evidence>
<name>A0A0C3BAZ0_SERVB</name>
<sequence>MEFRDVPEFFEVELGECLTARTETLASFRELGPPDLCQVVKSSGKSGQKDIGSYHYISGVDASTSASLAAYLNSLTYAVEDNSTWFAKAPVWKVRSGVYCCYNAFSRIDMRVDVKIPGGVHAYVVDIRGERHEPTPELWQETYLSAILRAILYADDANYRLIGYRKLDPITTRESEVRFLEAAEALFTQGWQLGSDPEIQVASLVSNHLTAGIMKYFGDSFRLGQAANLFEKLMVRTPEVAALLAKSYIGMNEEVKAVQILSQAIRDSPQSFTLLHVQCDFLRSKGKYEWAVRLAQQAVNCAPSEFVTWAKLTEVYIELGQYDSALLTLNSCPMFTYNDRDLHRMPTPSRTVLPIKQYIADSQILEGDGLEEDTDAALARLPAPALRGTFAKAYELLCNLVSAIGWDELLKTRSAVFVMEEEYRTQKAQAAAESMEDGEVGVNGVEHKEDEGESVRDSLATAVDGKATEDDVDENASTRGMVSPPRKSTSSEPEETAQPRASTDEPVSAQAEGPGPNGIKQAGFTHGSGGVNKPGKAAASEVDEAEDEYRKNHIKADATALNSKRLCERWLDNMFMCLYEDLRVWTIFRAEVAHFKNHRQAYRKTGAEWEILGDLGTRLLHKEEAKEAYQRCLDIKFSAKAWMRLLEIYADEGDLQRSLNAAIRLAAYQHRWYYEMAFPTAVARHLYKLCLIHGSSKVSFTLISMGLPDGIRKIVENYLQYGKTFQIEGYDF</sequence>
<dbReference type="SUPFAM" id="SSF48452">
    <property type="entry name" value="TPR-like"/>
    <property type="match status" value="1"/>
</dbReference>
<dbReference type="InterPro" id="IPR011990">
    <property type="entry name" value="TPR-like_helical_dom_sf"/>
</dbReference>
<proteinExistence type="predicted"/>
<dbReference type="OrthoDB" id="434695at2759"/>
<dbReference type="PANTHER" id="PTHR31975">
    <property type="entry name" value="BUD SITE SELECTION PROTEIN 7-RELATED"/>
    <property type="match status" value="1"/>
</dbReference>
<organism evidence="2 3">
    <name type="scientific">Serendipita vermifera MAFF 305830</name>
    <dbReference type="NCBI Taxonomy" id="933852"/>
    <lineage>
        <taxon>Eukaryota</taxon>
        <taxon>Fungi</taxon>
        <taxon>Dikarya</taxon>
        <taxon>Basidiomycota</taxon>
        <taxon>Agaricomycotina</taxon>
        <taxon>Agaricomycetes</taxon>
        <taxon>Sebacinales</taxon>
        <taxon>Serendipitaceae</taxon>
        <taxon>Serendipita</taxon>
    </lineage>
</organism>
<feature type="region of interest" description="Disordered" evidence="1">
    <location>
        <begin position="446"/>
        <end position="544"/>
    </location>
</feature>
<feature type="compositionally biased region" description="Basic and acidic residues" evidence="1">
    <location>
        <begin position="446"/>
        <end position="456"/>
    </location>
</feature>
<accession>A0A0C3BAZ0</accession>
<reference evidence="3" key="2">
    <citation type="submission" date="2015-01" db="EMBL/GenBank/DDBJ databases">
        <title>Evolutionary Origins and Diversification of the Mycorrhizal Mutualists.</title>
        <authorList>
            <consortium name="DOE Joint Genome Institute"/>
            <consortium name="Mycorrhizal Genomics Consortium"/>
            <person name="Kohler A."/>
            <person name="Kuo A."/>
            <person name="Nagy L.G."/>
            <person name="Floudas D."/>
            <person name="Copeland A."/>
            <person name="Barry K.W."/>
            <person name="Cichocki N."/>
            <person name="Veneault-Fourrey C."/>
            <person name="LaButti K."/>
            <person name="Lindquist E.A."/>
            <person name="Lipzen A."/>
            <person name="Lundell T."/>
            <person name="Morin E."/>
            <person name="Murat C."/>
            <person name="Riley R."/>
            <person name="Ohm R."/>
            <person name="Sun H."/>
            <person name="Tunlid A."/>
            <person name="Henrissat B."/>
            <person name="Grigoriev I.V."/>
            <person name="Hibbett D.S."/>
            <person name="Martin F."/>
        </authorList>
    </citation>
    <scope>NUCLEOTIDE SEQUENCE [LARGE SCALE GENOMIC DNA]</scope>
    <source>
        <strain evidence="3">MAFF 305830</strain>
    </source>
</reference>
<keyword evidence="3" id="KW-1185">Reference proteome</keyword>
<dbReference type="GO" id="GO:0034044">
    <property type="term" value="C:exomer complex"/>
    <property type="evidence" value="ECO:0007669"/>
    <property type="project" value="TreeGrafter"/>
</dbReference>
<feature type="compositionally biased region" description="Polar residues" evidence="1">
    <location>
        <begin position="475"/>
        <end position="491"/>
    </location>
</feature>
<evidence type="ECO:0000313" key="3">
    <source>
        <dbReference type="Proteomes" id="UP000054097"/>
    </source>
</evidence>
<protein>
    <submittedName>
        <fullName evidence="2">Uncharacterized protein</fullName>
    </submittedName>
</protein>
<dbReference type="Proteomes" id="UP000054097">
    <property type="component" value="Unassembled WGS sequence"/>
</dbReference>
<dbReference type="HOGENOM" id="CLU_019711_0_0_1"/>
<dbReference type="Pfam" id="PF09295">
    <property type="entry name" value="ChAPs"/>
    <property type="match status" value="1"/>
</dbReference>
<reference evidence="2 3" key="1">
    <citation type="submission" date="2014-04" db="EMBL/GenBank/DDBJ databases">
        <authorList>
            <consortium name="DOE Joint Genome Institute"/>
            <person name="Kuo A."/>
            <person name="Zuccaro A."/>
            <person name="Kohler A."/>
            <person name="Nagy L.G."/>
            <person name="Floudas D."/>
            <person name="Copeland A."/>
            <person name="Barry K.W."/>
            <person name="Cichocki N."/>
            <person name="Veneault-Fourrey C."/>
            <person name="LaButti K."/>
            <person name="Lindquist E.A."/>
            <person name="Lipzen A."/>
            <person name="Lundell T."/>
            <person name="Morin E."/>
            <person name="Murat C."/>
            <person name="Sun H."/>
            <person name="Tunlid A."/>
            <person name="Henrissat B."/>
            <person name="Grigoriev I.V."/>
            <person name="Hibbett D.S."/>
            <person name="Martin F."/>
            <person name="Nordberg H.P."/>
            <person name="Cantor M.N."/>
            <person name="Hua S.X."/>
        </authorList>
    </citation>
    <scope>NUCLEOTIDE SEQUENCE [LARGE SCALE GENOMIC DNA]</scope>
    <source>
        <strain evidence="2 3">MAFF 305830</strain>
    </source>
</reference>
<dbReference type="STRING" id="933852.A0A0C3BAZ0"/>
<gene>
    <name evidence="2" type="ORF">M408DRAFT_325534</name>
</gene>
<dbReference type="GO" id="GO:0006893">
    <property type="term" value="P:Golgi to plasma membrane transport"/>
    <property type="evidence" value="ECO:0007669"/>
    <property type="project" value="UniProtKB-ARBA"/>
</dbReference>
<dbReference type="PANTHER" id="PTHR31975:SF1">
    <property type="entry name" value="BUD SITE SELECTION PROTEIN 7-RELATED"/>
    <property type="match status" value="1"/>
</dbReference>